<dbReference type="GO" id="GO:0006508">
    <property type="term" value="P:proteolysis"/>
    <property type="evidence" value="ECO:0007669"/>
    <property type="project" value="UniProtKB-KW"/>
</dbReference>
<dbReference type="SUPFAM" id="SSF53474">
    <property type="entry name" value="alpha/beta-Hydrolases"/>
    <property type="match status" value="1"/>
</dbReference>
<dbReference type="InterPro" id="IPR029058">
    <property type="entry name" value="AB_hydrolase_fold"/>
</dbReference>
<evidence type="ECO:0000256" key="9">
    <source>
        <dbReference type="PIRSR" id="PIRSR006431-1"/>
    </source>
</evidence>
<dbReference type="Gene3D" id="3.40.50.1820">
    <property type="entry name" value="alpha/beta hydrolase"/>
    <property type="match status" value="1"/>
</dbReference>
<keyword evidence="5 8" id="KW-0963">Cytoplasm</keyword>
<dbReference type="InterPro" id="IPR002410">
    <property type="entry name" value="Peptidase_S33"/>
</dbReference>
<dbReference type="GO" id="GO:0005737">
    <property type="term" value="C:cytoplasm"/>
    <property type="evidence" value="ECO:0007669"/>
    <property type="project" value="UniProtKB-SubCell"/>
</dbReference>
<organism evidence="12 13">
    <name type="scientific">Catenaria anguillulae PL171</name>
    <dbReference type="NCBI Taxonomy" id="765915"/>
    <lineage>
        <taxon>Eukaryota</taxon>
        <taxon>Fungi</taxon>
        <taxon>Fungi incertae sedis</taxon>
        <taxon>Blastocladiomycota</taxon>
        <taxon>Blastocladiomycetes</taxon>
        <taxon>Blastocladiales</taxon>
        <taxon>Catenariaceae</taxon>
        <taxon>Catenaria</taxon>
    </lineage>
</organism>
<protein>
    <recommendedName>
        <fullName evidence="8 10">Proline iminopeptidase</fullName>
        <shortName evidence="8">PIP</shortName>
        <ecNumber evidence="8 10">3.4.11.5</ecNumber>
    </recommendedName>
    <alternativeName>
        <fullName evidence="8">Prolyl aminopeptidase</fullName>
    </alternativeName>
</protein>
<dbReference type="InterPro" id="IPR005944">
    <property type="entry name" value="Pro_iminopeptidase"/>
</dbReference>
<comment type="caution">
    <text evidence="12">The sequence shown here is derived from an EMBL/GenBank/DDBJ whole genome shotgun (WGS) entry which is preliminary data.</text>
</comment>
<dbReference type="AlphaFoldDB" id="A0A1Y2HX16"/>
<evidence type="ECO:0000256" key="10">
    <source>
        <dbReference type="RuleBase" id="RU003421"/>
    </source>
</evidence>
<proteinExistence type="inferred from homology"/>
<feature type="domain" description="AB hydrolase-1" evidence="11">
    <location>
        <begin position="54"/>
        <end position="315"/>
    </location>
</feature>
<gene>
    <name evidence="12" type="ORF">BCR44DRAFT_116349</name>
</gene>
<accession>A0A1Y2HX16</accession>
<dbReference type="InterPro" id="IPR000073">
    <property type="entry name" value="AB_hydrolase_1"/>
</dbReference>
<comment type="catalytic activity">
    <reaction evidence="1 8 10">
        <text>Release of N-terminal proline from a peptide.</text>
        <dbReference type="EC" id="3.4.11.5"/>
    </reaction>
</comment>
<dbReference type="NCBIfam" id="TIGR01249">
    <property type="entry name" value="pro_imino_pep_1"/>
    <property type="match status" value="1"/>
</dbReference>
<dbReference type="PIRSF" id="PIRSF006431">
    <property type="entry name" value="Pept_S33"/>
    <property type="match status" value="1"/>
</dbReference>
<evidence type="ECO:0000256" key="1">
    <source>
        <dbReference type="ARBA" id="ARBA00001585"/>
    </source>
</evidence>
<comment type="similarity">
    <text evidence="3 8 10">Belongs to the peptidase S33 family.</text>
</comment>
<dbReference type="STRING" id="765915.A0A1Y2HX16"/>
<evidence type="ECO:0000313" key="12">
    <source>
        <dbReference type="EMBL" id="ORZ38263.1"/>
    </source>
</evidence>
<keyword evidence="6 8" id="KW-0645">Protease</keyword>
<dbReference type="GO" id="GO:0004177">
    <property type="term" value="F:aminopeptidase activity"/>
    <property type="evidence" value="ECO:0007669"/>
    <property type="project" value="UniProtKB-UniRule"/>
</dbReference>
<evidence type="ECO:0000256" key="2">
    <source>
        <dbReference type="ARBA" id="ARBA00004496"/>
    </source>
</evidence>
<evidence type="ECO:0000256" key="6">
    <source>
        <dbReference type="ARBA" id="ARBA00022670"/>
    </source>
</evidence>
<dbReference type="PRINTS" id="PR00111">
    <property type="entry name" value="ABHYDROLASE"/>
</dbReference>
<evidence type="ECO:0000256" key="5">
    <source>
        <dbReference type="ARBA" id="ARBA00022490"/>
    </source>
</evidence>
<reference evidence="12 13" key="1">
    <citation type="submission" date="2016-07" db="EMBL/GenBank/DDBJ databases">
        <title>Pervasive Adenine N6-methylation of Active Genes in Fungi.</title>
        <authorList>
            <consortium name="DOE Joint Genome Institute"/>
            <person name="Mondo S.J."/>
            <person name="Dannebaum R.O."/>
            <person name="Kuo R.C."/>
            <person name="Labutti K."/>
            <person name="Haridas S."/>
            <person name="Kuo A."/>
            <person name="Salamov A."/>
            <person name="Ahrendt S.R."/>
            <person name="Lipzen A."/>
            <person name="Sullivan W."/>
            <person name="Andreopoulos W.B."/>
            <person name="Clum A."/>
            <person name="Lindquist E."/>
            <person name="Daum C."/>
            <person name="Ramamoorthy G.K."/>
            <person name="Gryganskyi A."/>
            <person name="Culley D."/>
            <person name="Magnuson J.K."/>
            <person name="James T.Y."/>
            <person name="O'Malley M.A."/>
            <person name="Stajich J.E."/>
            <person name="Spatafora J.W."/>
            <person name="Visel A."/>
            <person name="Grigoriev I.V."/>
        </authorList>
    </citation>
    <scope>NUCLEOTIDE SEQUENCE [LARGE SCALE GENOMIC DNA]</scope>
    <source>
        <strain evidence="12 13">PL171</strain>
    </source>
</reference>
<evidence type="ECO:0000256" key="3">
    <source>
        <dbReference type="ARBA" id="ARBA00010088"/>
    </source>
</evidence>
<dbReference type="PANTHER" id="PTHR43722">
    <property type="entry name" value="PROLINE IMINOPEPTIDASE"/>
    <property type="match status" value="1"/>
</dbReference>
<evidence type="ECO:0000256" key="4">
    <source>
        <dbReference type="ARBA" id="ARBA00022438"/>
    </source>
</evidence>
<feature type="active site" description="Proton donor" evidence="9">
    <location>
        <position position="313"/>
    </location>
</feature>
<evidence type="ECO:0000256" key="7">
    <source>
        <dbReference type="ARBA" id="ARBA00022801"/>
    </source>
</evidence>
<evidence type="ECO:0000256" key="8">
    <source>
        <dbReference type="PIRNR" id="PIRNR006431"/>
    </source>
</evidence>
<dbReference type="PRINTS" id="PR00793">
    <property type="entry name" value="PROAMNOPTASE"/>
</dbReference>
<dbReference type="Proteomes" id="UP000193411">
    <property type="component" value="Unassembled WGS sequence"/>
</dbReference>
<feature type="active site" evidence="9">
    <location>
        <position position="285"/>
    </location>
</feature>
<keyword evidence="13" id="KW-1185">Reference proteome</keyword>
<dbReference type="EMBL" id="MCFL01000009">
    <property type="protein sequence ID" value="ORZ38263.1"/>
    <property type="molecule type" value="Genomic_DNA"/>
</dbReference>
<dbReference type="EC" id="3.4.11.5" evidence="8 10"/>
<evidence type="ECO:0000259" key="11">
    <source>
        <dbReference type="Pfam" id="PF00561"/>
    </source>
</evidence>
<evidence type="ECO:0000313" key="13">
    <source>
        <dbReference type="Proteomes" id="UP000193411"/>
    </source>
</evidence>
<dbReference type="OrthoDB" id="10249433at2759"/>
<dbReference type="PANTHER" id="PTHR43722:SF1">
    <property type="entry name" value="PROLINE IMINOPEPTIDASE"/>
    <property type="match status" value="1"/>
</dbReference>
<feature type="active site" description="Nucleophile" evidence="9">
    <location>
        <position position="129"/>
    </location>
</feature>
<keyword evidence="4 8" id="KW-0031">Aminopeptidase</keyword>
<dbReference type="Pfam" id="PF00561">
    <property type="entry name" value="Abhydrolase_1"/>
    <property type="match status" value="1"/>
</dbReference>
<keyword evidence="7 8" id="KW-0378">Hydrolase</keyword>
<comment type="subcellular location">
    <subcellularLocation>
        <location evidence="2 8">Cytoplasm</location>
    </subcellularLocation>
</comment>
<sequence length="333" mass="37293">MANTSAPASVAATVAAQASASPLYPEIEPFNTGFLSVSGGHNLYYEESGNPQGNPVIYLHGGPGGGVAPSDRRYFDPAAYRIILLDQRGAGKSTPAASLVENTTQHLTNDVELLRQHLKIDRWVVFGGSWGSTLAMCYAQAHPHRVKALILRGIFTVRRSELEWLYEKGGAEQIYPDAWEGYVAPIPEEERNDMIGAYYKRLTGTDEDEKLKCAKAWSAWEMSTSRLVLDPEVVKKVEQDIWSLQFARIECHYFKHNGFMEDNHVLDNVDKIRHIPCSIIQGRYDVVCPAITSWQLHKRWPEADYQIVQLSGHSARDLVPQLVAAADKYKHAK</sequence>
<name>A0A1Y2HX16_9FUNG</name>